<feature type="compositionally biased region" description="Basic and acidic residues" evidence="9">
    <location>
        <begin position="893"/>
        <end position="908"/>
    </location>
</feature>
<dbReference type="GO" id="GO:0004674">
    <property type="term" value="F:protein serine/threonine kinase activity"/>
    <property type="evidence" value="ECO:0007669"/>
    <property type="project" value="UniProtKB-KW"/>
</dbReference>
<feature type="compositionally biased region" description="Low complexity" evidence="9">
    <location>
        <begin position="808"/>
        <end position="858"/>
    </location>
</feature>
<evidence type="ECO:0000256" key="8">
    <source>
        <dbReference type="ARBA" id="ARBA00048679"/>
    </source>
</evidence>
<evidence type="ECO:0000313" key="12">
    <source>
        <dbReference type="Proteomes" id="UP000009170"/>
    </source>
</evidence>
<evidence type="ECO:0000256" key="6">
    <source>
        <dbReference type="ARBA" id="ARBA00022840"/>
    </source>
</evidence>
<feature type="compositionally biased region" description="Low complexity" evidence="9">
    <location>
        <begin position="773"/>
        <end position="782"/>
    </location>
</feature>
<keyword evidence="5 11" id="KW-0418">Kinase</keyword>
<feature type="compositionally biased region" description="Low complexity" evidence="9">
    <location>
        <begin position="607"/>
        <end position="618"/>
    </location>
</feature>
<dbReference type="InterPro" id="IPR008271">
    <property type="entry name" value="Ser/Thr_kinase_AS"/>
</dbReference>
<dbReference type="PANTHER" id="PTHR13902">
    <property type="entry name" value="SERINE/THREONINE-PROTEIN KINASE WNK WITH NO LYSINE -RELATED"/>
    <property type="match status" value="1"/>
</dbReference>
<dbReference type="AlphaFoldDB" id="A0A090N4S6"/>
<dbReference type="InterPro" id="IPR011009">
    <property type="entry name" value="Kinase-like_dom_sf"/>
</dbReference>
<dbReference type="PROSITE" id="PS00108">
    <property type="entry name" value="PROTEIN_KINASE_ST"/>
    <property type="match status" value="1"/>
</dbReference>
<dbReference type="STRING" id="70448.A0A090N4S6"/>
<name>A0A090N4S6_OSTTA</name>
<dbReference type="GO" id="GO:0005524">
    <property type="term" value="F:ATP binding"/>
    <property type="evidence" value="ECO:0007669"/>
    <property type="project" value="UniProtKB-KW"/>
</dbReference>
<evidence type="ECO:0000256" key="7">
    <source>
        <dbReference type="ARBA" id="ARBA00047899"/>
    </source>
</evidence>
<reference evidence="12" key="1">
    <citation type="journal article" date="2006" name="Proc. Natl. Acad. Sci. U.S.A.">
        <title>Genome analysis of the smallest free-living eukaryote Ostreococcus tauri unveils many unique features.</title>
        <authorList>
            <person name="Derelle E."/>
            <person name="Ferraz C."/>
            <person name="Rombauts S."/>
            <person name="Rouze P."/>
            <person name="Worden A.Z."/>
            <person name="Robbens S."/>
            <person name="Partensky F."/>
            <person name="Degroeve S."/>
            <person name="Echeynie S."/>
            <person name="Cooke R."/>
            <person name="Saeys Y."/>
            <person name="Wuyts J."/>
            <person name="Jabbari K."/>
            <person name="Bowler C."/>
            <person name="Panaud O."/>
            <person name="Piegu B."/>
            <person name="Ball S.G."/>
            <person name="Ral J.-P."/>
            <person name="Bouget F.-Y."/>
            <person name="Piganeau G."/>
            <person name="De Baets B."/>
            <person name="Picard A."/>
            <person name="Delseny M."/>
            <person name="Demaille J."/>
            <person name="Van de Peer Y."/>
            <person name="Moreau H."/>
        </authorList>
    </citation>
    <scope>NUCLEOTIDE SEQUENCE [LARGE SCALE GENOMIC DNA]</scope>
    <source>
        <strain evidence="12">OTTH 0595 / CCAP 157/2 / RCC745</strain>
    </source>
</reference>
<keyword evidence="2" id="KW-0723">Serine/threonine-protein kinase</keyword>
<feature type="region of interest" description="Disordered" evidence="9">
    <location>
        <begin position="1"/>
        <end position="77"/>
    </location>
</feature>
<comment type="catalytic activity">
    <reaction evidence="8">
        <text>L-seryl-[protein] + ATP = O-phospho-L-seryl-[protein] + ADP + H(+)</text>
        <dbReference type="Rhea" id="RHEA:17989"/>
        <dbReference type="Rhea" id="RHEA-COMP:9863"/>
        <dbReference type="Rhea" id="RHEA-COMP:11604"/>
        <dbReference type="ChEBI" id="CHEBI:15378"/>
        <dbReference type="ChEBI" id="CHEBI:29999"/>
        <dbReference type="ChEBI" id="CHEBI:30616"/>
        <dbReference type="ChEBI" id="CHEBI:83421"/>
        <dbReference type="ChEBI" id="CHEBI:456216"/>
        <dbReference type="EC" id="2.7.11.1"/>
    </reaction>
</comment>
<feature type="compositionally biased region" description="Acidic residues" evidence="9">
    <location>
        <begin position="63"/>
        <end position="74"/>
    </location>
</feature>
<dbReference type="EC" id="2.7.11.1" evidence="1"/>
<proteinExistence type="predicted"/>
<sequence length="955" mass="105912">MATAANGSHPQAAMRDEEMQTSDDAVIQSDPSTMTNGKIANSGPPSPTEREVAPASRVSAEEQAVEDLVDEEETETTKFVEWDPTGRFGRTTELLGRGTYKNVYKAFDEEEGMDVAWNQVKVHGLPAAEKQRLLGEVEILKRLDHKNVLKFYHSWNTVNEKTGEVSVNFITEACAGTLNKYAARFKNNLDMRAVKSWARQILRGLEYLHSHEPPIVHRDLKCDNIFVNGNAGEIKIGDLGLAAMLDHQRTHSVIGTPEFMAPELYEEDYDERVDIYSFGMCLMELVTFECPYNECKNPAQIYKRVSSGVLPAAMEKVKEKGDDIYEFISLAIAPADERPSAAQLLEHAWLKKKEKKTMVPRQVVEEEPEVPRPIVHEVDEEEPTVHASVDDLRRVPRVPSESETEFAREHKRGASLDVRVKGTFLEDDSLRLRLRIADDAGQNRTVEFPFNTGIDNSRSVAAEMVQELGLDNSAIDTIEREIEKEVKYLWEERRGYCERDTSHDPIRWDSVDGSGASSPEEKTARQEVIRAVAAEGMKPSASNESLSERVLVDDHALPSQISPIATMIAREELARDLVRPKSALDAFISKQDAPAARLSRAGSGDVSPTRPSPMQSPSQPTPAPSAAEMSRTLEQLEAAKPPRAPVSNAQPMHSEILATELRHLALQDEMSESAHYGDKSSDAGSFVNEEEMEEMEELRMLEELEQQQQIEEAEMRQRHKSERQQTLRSLHTKRLERTASRMALLNNSENGSESGRAEEQTGREVPVAPPAAPTLAQTHPTTRLSQTNLQISSHTGLPPQHPHPPPQAAAQPVHLPPAQQSSQQHHAAQVQQPVNATTNAVEQVQAAAVPTPPAQVAQLQSEAGTLSRTTSQGSMPSEPSDPKMTGESELTEEERCKLEKEKKRKEALAKMQMMEESSLLSLDSKTKGAKGSAMSLSAALKKDSSDELQLQAEVQ</sequence>
<evidence type="ECO:0000313" key="11">
    <source>
        <dbReference type="EMBL" id="CEG01321.1"/>
    </source>
</evidence>
<evidence type="ECO:0000256" key="5">
    <source>
        <dbReference type="ARBA" id="ARBA00022777"/>
    </source>
</evidence>
<dbReference type="PROSITE" id="PS50011">
    <property type="entry name" value="PROTEIN_KINASE_DOM"/>
    <property type="match status" value="1"/>
</dbReference>
<evidence type="ECO:0000256" key="3">
    <source>
        <dbReference type="ARBA" id="ARBA00022679"/>
    </source>
</evidence>
<dbReference type="InterPro" id="IPR000719">
    <property type="entry name" value="Prot_kinase_dom"/>
</dbReference>
<keyword evidence="3" id="KW-0808">Transferase</keyword>
<organism evidence="11 12">
    <name type="scientific">Ostreococcus tauri</name>
    <name type="common">Marine green alga</name>
    <dbReference type="NCBI Taxonomy" id="70448"/>
    <lineage>
        <taxon>Eukaryota</taxon>
        <taxon>Viridiplantae</taxon>
        <taxon>Chlorophyta</taxon>
        <taxon>Mamiellophyceae</taxon>
        <taxon>Mamiellales</taxon>
        <taxon>Bathycoccaceae</taxon>
        <taxon>Ostreococcus</taxon>
    </lineage>
</organism>
<feature type="compositionally biased region" description="Basic and acidic residues" evidence="9">
    <location>
        <begin position="501"/>
        <end position="510"/>
    </location>
</feature>
<feature type="compositionally biased region" description="Polar residues" evidence="9">
    <location>
        <begin position="783"/>
        <end position="795"/>
    </location>
</feature>
<dbReference type="FunFam" id="3.30.200.20:FF:000075">
    <property type="entry name" value="Probable serine/threonine-protein kinase WNK1"/>
    <property type="match status" value="1"/>
</dbReference>
<dbReference type="Pfam" id="PF00069">
    <property type="entry name" value="Pkinase"/>
    <property type="match status" value="1"/>
</dbReference>
<dbReference type="FunFam" id="1.10.510.10:FF:001565">
    <property type="entry name" value="WNK protein kinase"/>
    <property type="match status" value="1"/>
</dbReference>
<dbReference type="RefSeq" id="XP_022840888.1">
    <property type="nucleotide sequence ID" value="XM_022983470.1"/>
</dbReference>
<dbReference type="Proteomes" id="UP000009170">
    <property type="component" value="Unassembled WGS sequence"/>
</dbReference>
<dbReference type="Gene3D" id="3.30.200.20">
    <property type="entry name" value="Phosphorylase Kinase, domain 1"/>
    <property type="match status" value="1"/>
</dbReference>
<evidence type="ECO:0000256" key="2">
    <source>
        <dbReference type="ARBA" id="ARBA00022527"/>
    </source>
</evidence>
<dbReference type="SUPFAM" id="SSF56112">
    <property type="entry name" value="Protein kinase-like (PK-like)"/>
    <property type="match status" value="1"/>
</dbReference>
<accession>A0A090N4S6</accession>
<keyword evidence="4" id="KW-0547">Nucleotide-binding</keyword>
<evidence type="ECO:0000256" key="4">
    <source>
        <dbReference type="ARBA" id="ARBA00022741"/>
    </source>
</evidence>
<dbReference type="Gene3D" id="1.10.510.10">
    <property type="entry name" value="Transferase(Phosphotransferase) domain 1"/>
    <property type="match status" value="1"/>
</dbReference>
<keyword evidence="6" id="KW-0067">ATP-binding</keyword>
<dbReference type="CDD" id="cd13983">
    <property type="entry name" value="STKc_WNK"/>
    <property type="match status" value="1"/>
</dbReference>
<keyword evidence="12" id="KW-1185">Reference proteome</keyword>
<dbReference type="GeneID" id="9831543"/>
<dbReference type="EMBL" id="CAID01000008">
    <property type="protein sequence ID" value="CEG01321.1"/>
    <property type="molecule type" value="Genomic_DNA"/>
</dbReference>
<dbReference type="KEGG" id="ota:OT_ostta08g00160"/>
<protein>
    <recommendedName>
        <fullName evidence="1">non-specific serine/threonine protein kinase</fullName>
        <ecNumber evidence="1">2.7.11.1</ecNumber>
    </recommendedName>
</protein>
<dbReference type="InParanoid" id="A0A090N4S6"/>
<dbReference type="Gene3D" id="3.10.20.90">
    <property type="entry name" value="Phosphatidylinositol 3-kinase Catalytic Subunit, Chain A, domain 1"/>
    <property type="match status" value="1"/>
</dbReference>
<feature type="compositionally biased region" description="Polar residues" evidence="9">
    <location>
        <begin position="859"/>
        <end position="877"/>
    </location>
</feature>
<comment type="caution">
    <text evidence="11">The sequence shown here is derived from an EMBL/GenBank/DDBJ whole genome shotgun (WGS) entry which is preliminary data.</text>
</comment>
<evidence type="ECO:0000259" key="10">
    <source>
        <dbReference type="PROSITE" id="PS50011"/>
    </source>
</evidence>
<dbReference type="OrthoDB" id="4062651at2759"/>
<reference evidence="11 12" key="2">
    <citation type="journal article" date="2014" name="BMC Genomics">
        <title>An improved genome of the model marine alga Ostreococcus tauri unfolds by assessing Illumina de novo assemblies.</title>
        <authorList>
            <person name="Blanc-Mathieu R."/>
            <person name="Verhelst B."/>
            <person name="Derelle E."/>
            <person name="Rombauts S."/>
            <person name="Bouget F.Y."/>
            <person name="Carre I."/>
            <person name="Chateau A."/>
            <person name="Eyre-Walker A."/>
            <person name="Grimsley N."/>
            <person name="Moreau H."/>
            <person name="Piegu B."/>
            <person name="Rivals E."/>
            <person name="Schackwitz W."/>
            <person name="Van de Peer Y."/>
            <person name="Piganeau G."/>
        </authorList>
    </citation>
    <scope>NUCLEOTIDE SEQUENCE [LARGE SCALE GENOMIC DNA]</scope>
    <source>
        <strain evidence="12">OTTH 0595 / CCAP 157/2 / RCC745</strain>
    </source>
</reference>
<feature type="region of interest" description="Disordered" evidence="9">
    <location>
        <begin position="501"/>
        <end position="525"/>
    </location>
</feature>
<gene>
    <name evidence="11" type="ORF">OT_ostta08g00160</name>
</gene>
<evidence type="ECO:0000256" key="1">
    <source>
        <dbReference type="ARBA" id="ARBA00012513"/>
    </source>
</evidence>
<feature type="domain" description="Protein kinase" evidence="10">
    <location>
        <begin position="89"/>
        <end position="350"/>
    </location>
</feature>
<dbReference type="SMART" id="SM00220">
    <property type="entry name" value="S_TKc"/>
    <property type="match status" value="1"/>
</dbReference>
<feature type="compositionally biased region" description="Polar residues" evidence="9">
    <location>
        <begin position="29"/>
        <end position="39"/>
    </location>
</feature>
<dbReference type="InterPro" id="IPR050588">
    <property type="entry name" value="WNK_Ser-Thr_kinase"/>
</dbReference>
<evidence type="ECO:0000256" key="9">
    <source>
        <dbReference type="SAM" id="MobiDB-lite"/>
    </source>
</evidence>
<comment type="catalytic activity">
    <reaction evidence="7">
        <text>L-threonyl-[protein] + ATP = O-phospho-L-threonyl-[protein] + ADP + H(+)</text>
        <dbReference type="Rhea" id="RHEA:46608"/>
        <dbReference type="Rhea" id="RHEA-COMP:11060"/>
        <dbReference type="Rhea" id="RHEA-COMP:11605"/>
        <dbReference type="ChEBI" id="CHEBI:15378"/>
        <dbReference type="ChEBI" id="CHEBI:30013"/>
        <dbReference type="ChEBI" id="CHEBI:30616"/>
        <dbReference type="ChEBI" id="CHEBI:61977"/>
        <dbReference type="ChEBI" id="CHEBI:456216"/>
        <dbReference type="EC" id="2.7.11.1"/>
    </reaction>
</comment>
<feature type="region of interest" description="Disordered" evidence="9">
    <location>
        <begin position="671"/>
        <end position="955"/>
    </location>
</feature>
<feature type="region of interest" description="Disordered" evidence="9">
    <location>
        <begin position="592"/>
        <end position="630"/>
    </location>
</feature>